<sequence length="205" mass="22885">VFKAKEVAFNIFLEDFKSSFFDHNCQHHTEVALQSLCQTGQLSAYTPSSTHTLALLDGRPTDESLPARTGGKHPTLHGNEQHPNGRPAISSSPTTAPNAMDLSAFQGDGPHNQLSETKRDCPLQLKLCFCCGQAGHVSCRCSNRNRKPQGRQHRKFCLISAPRKKFPGCGKCDIFLIFFRSIYSDCKRVSCSQFFFHILKENIVI</sequence>
<dbReference type="InterPro" id="IPR001878">
    <property type="entry name" value="Znf_CCHC"/>
</dbReference>
<feature type="domain" description="CCHC-type" evidence="3">
    <location>
        <begin position="128"/>
        <end position="143"/>
    </location>
</feature>
<evidence type="ECO:0000313" key="4">
    <source>
        <dbReference type="EMBL" id="KNZ64452.1"/>
    </source>
</evidence>
<reference evidence="4 5" key="1">
    <citation type="submission" date="2015-08" db="EMBL/GenBank/DDBJ databases">
        <title>Next Generation Sequencing and Analysis of the Genome of Puccinia sorghi L Schw, the Causal Agent of Maize Common Rust.</title>
        <authorList>
            <person name="Rochi L."/>
            <person name="Burguener G."/>
            <person name="Darino M."/>
            <person name="Turjanski A."/>
            <person name="Kreff E."/>
            <person name="Dieguez M.J."/>
            <person name="Sacco F."/>
        </authorList>
    </citation>
    <scope>NUCLEOTIDE SEQUENCE [LARGE SCALE GENOMIC DNA]</scope>
    <source>
        <strain evidence="4 5">RO10H11247</strain>
    </source>
</reference>
<keyword evidence="1" id="KW-0863">Zinc-finger</keyword>
<keyword evidence="5" id="KW-1185">Reference proteome</keyword>
<dbReference type="EMBL" id="LAVV01000312">
    <property type="protein sequence ID" value="KNZ64452.1"/>
    <property type="molecule type" value="Genomic_DNA"/>
</dbReference>
<evidence type="ECO:0000256" key="1">
    <source>
        <dbReference type="PROSITE-ProRule" id="PRU00047"/>
    </source>
</evidence>
<organism evidence="4 5">
    <name type="scientific">Puccinia sorghi</name>
    <dbReference type="NCBI Taxonomy" id="27349"/>
    <lineage>
        <taxon>Eukaryota</taxon>
        <taxon>Fungi</taxon>
        <taxon>Dikarya</taxon>
        <taxon>Basidiomycota</taxon>
        <taxon>Pucciniomycotina</taxon>
        <taxon>Pucciniomycetes</taxon>
        <taxon>Pucciniales</taxon>
        <taxon>Pucciniaceae</taxon>
        <taxon>Puccinia</taxon>
    </lineage>
</organism>
<feature type="non-terminal residue" evidence="4">
    <location>
        <position position="1"/>
    </location>
</feature>
<dbReference type="AlphaFoldDB" id="A0A0L6VV23"/>
<keyword evidence="1" id="KW-0479">Metal-binding</keyword>
<keyword evidence="1" id="KW-0862">Zinc</keyword>
<dbReference type="GO" id="GO:0008270">
    <property type="term" value="F:zinc ion binding"/>
    <property type="evidence" value="ECO:0007669"/>
    <property type="project" value="UniProtKB-KW"/>
</dbReference>
<evidence type="ECO:0000313" key="5">
    <source>
        <dbReference type="Proteomes" id="UP000037035"/>
    </source>
</evidence>
<feature type="region of interest" description="Disordered" evidence="2">
    <location>
        <begin position="59"/>
        <end position="109"/>
    </location>
</feature>
<evidence type="ECO:0000259" key="3">
    <source>
        <dbReference type="PROSITE" id="PS50158"/>
    </source>
</evidence>
<protein>
    <recommendedName>
        <fullName evidence="3">CCHC-type domain-containing protein</fullName>
    </recommendedName>
</protein>
<gene>
    <name evidence="4" type="ORF">VP01_10281g1</name>
</gene>
<evidence type="ECO:0000256" key="2">
    <source>
        <dbReference type="SAM" id="MobiDB-lite"/>
    </source>
</evidence>
<dbReference type="GO" id="GO:0003676">
    <property type="term" value="F:nucleic acid binding"/>
    <property type="evidence" value="ECO:0007669"/>
    <property type="project" value="InterPro"/>
</dbReference>
<dbReference type="VEuPathDB" id="FungiDB:VP01_10281g1"/>
<comment type="caution">
    <text evidence="4">The sequence shown here is derived from an EMBL/GenBank/DDBJ whole genome shotgun (WGS) entry which is preliminary data.</text>
</comment>
<accession>A0A0L6VV23</accession>
<dbReference type="Proteomes" id="UP000037035">
    <property type="component" value="Unassembled WGS sequence"/>
</dbReference>
<name>A0A0L6VV23_9BASI</name>
<dbReference type="PROSITE" id="PS50158">
    <property type="entry name" value="ZF_CCHC"/>
    <property type="match status" value="1"/>
</dbReference>
<dbReference type="OrthoDB" id="5552562at2759"/>
<proteinExistence type="predicted"/>